<dbReference type="InterPro" id="IPR051326">
    <property type="entry name" value="Kynurenine-oxoglutarate_AT"/>
</dbReference>
<gene>
    <name evidence="6" type="ORF">GCM10009802_26100</name>
</gene>
<comment type="cofactor">
    <cofactor evidence="1">
        <name>pyridoxal 5'-phosphate</name>
        <dbReference type="ChEBI" id="CHEBI:597326"/>
    </cofactor>
</comment>
<organism evidence="6 7">
    <name type="scientific">Streptomyces synnematoformans</name>
    <dbReference type="NCBI Taxonomy" id="415721"/>
    <lineage>
        <taxon>Bacteria</taxon>
        <taxon>Bacillati</taxon>
        <taxon>Actinomycetota</taxon>
        <taxon>Actinomycetes</taxon>
        <taxon>Kitasatosporales</taxon>
        <taxon>Streptomycetaceae</taxon>
        <taxon>Streptomyces</taxon>
    </lineage>
</organism>
<sequence length="436" mass="46602">MYHRMCPARGFLNPPPCKHVPMGRPPLSSRLTPFVTTIFAEMSALAVRTGAINLGQGFPDTDGPAEVAEAAVRAVREGRGNQYPPGPGIPELRRAVAEHQRRWYGLEWDPESEVLVTAGATEALAAALLALLEPGDEVVALEPYYDSYAAGIAMAGARRVPVTLRPEPAAATGTGGTGTGATGAAGTTPSYRLDLDELRAAVTPATRLILLNSPHNPTGTVLNRTELEAVAALARERDLLVVTDEVYEHLVFDGEHIPIATLPGMRERTVSISSAGKSYSFTGWKVGWVTAPAPLLAAVRTAKQYLTYVSSGPFQYAVAEALALPDSYLAGLRADLLRKRDLLSDGLAEAGFRVFRPSGTYFVTADITPLGEKDGVAFCMSLPERCGVVAVPTQVFYDDPDAGRSIVRFAFCKKDEVLREAGARLRRLGDGRTPAS</sequence>
<dbReference type="InterPro" id="IPR015422">
    <property type="entry name" value="PyrdxlP-dep_Trfase_small"/>
</dbReference>
<keyword evidence="2 6" id="KW-0032">Aminotransferase</keyword>
<protein>
    <submittedName>
        <fullName evidence="6">Pyridoxal phosphate-dependent aminotransferase</fullName>
    </submittedName>
</protein>
<name>A0ABN2Y5C1_9ACTN</name>
<dbReference type="InterPro" id="IPR015421">
    <property type="entry name" value="PyrdxlP-dep_Trfase_major"/>
</dbReference>
<comment type="caution">
    <text evidence="6">The sequence shown here is derived from an EMBL/GenBank/DDBJ whole genome shotgun (WGS) entry which is preliminary data.</text>
</comment>
<dbReference type="InterPro" id="IPR004839">
    <property type="entry name" value="Aminotransferase_I/II_large"/>
</dbReference>
<dbReference type="Pfam" id="PF00155">
    <property type="entry name" value="Aminotran_1_2"/>
    <property type="match status" value="1"/>
</dbReference>
<dbReference type="Gene3D" id="3.90.1150.10">
    <property type="entry name" value="Aspartate Aminotransferase, domain 1"/>
    <property type="match status" value="1"/>
</dbReference>
<keyword evidence="3" id="KW-0808">Transferase</keyword>
<dbReference type="Proteomes" id="UP001500443">
    <property type="component" value="Unassembled WGS sequence"/>
</dbReference>
<accession>A0ABN2Y5C1</accession>
<dbReference type="InterPro" id="IPR015424">
    <property type="entry name" value="PyrdxlP-dep_Trfase"/>
</dbReference>
<keyword evidence="4" id="KW-0663">Pyridoxal phosphate</keyword>
<evidence type="ECO:0000259" key="5">
    <source>
        <dbReference type="Pfam" id="PF00155"/>
    </source>
</evidence>
<proteinExistence type="predicted"/>
<dbReference type="CDD" id="cd00609">
    <property type="entry name" value="AAT_like"/>
    <property type="match status" value="1"/>
</dbReference>
<dbReference type="NCBIfam" id="NF005855">
    <property type="entry name" value="PRK07777.1"/>
    <property type="match status" value="1"/>
</dbReference>
<evidence type="ECO:0000256" key="3">
    <source>
        <dbReference type="ARBA" id="ARBA00022679"/>
    </source>
</evidence>
<evidence type="ECO:0000313" key="7">
    <source>
        <dbReference type="Proteomes" id="UP001500443"/>
    </source>
</evidence>
<dbReference type="PANTHER" id="PTHR43807">
    <property type="entry name" value="FI04487P"/>
    <property type="match status" value="1"/>
</dbReference>
<keyword evidence="7" id="KW-1185">Reference proteome</keyword>
<evidence type="ECO:0000256" key="1">
    <source>
        <dbReference type="ARBA" id="ARBA00001933"/>
    </source>
</evidence>
<dbReference type="SUPFAM" id="SSF53383">
    <property type="entry name" value="PLP-dependent transferases"/>
    <property type="match status" value="1"/>
</dbReference>
<reference evidence="6 7" key="1">
    <citation type="journal article" date="2019" name="Int. J. Syst. Evol. Microbiol.">
        <title>The Global Catalogue of Microorganisms (GCM) 10K type strain sequencing project: providing services to taxonomists for standard genome sequencing and annotation.</title>
        <authorList>
            <consortium name="The Broad Institute Genomics Platform"/>
            <consortium name="The Broad Institute Genome Sequencing Center for Infectious Disease"/>
            <person name="Wu L."/>
            <person name="Ma J."/>
        </authorList>
    </citation>
    <scope>NUCLEOTIDE SEQUENCE [LARGE SCALE GENOMIC DNA]</scope>
    <source>
        <strain evidence="6 7">JCM 15481</strain>
    </source>
</reference>
<dbReference type="EMBL" id="BAAAPF010000065">
    <property type="protein sequence ID" value="GAA2122255.1"/>
    <property type="molecule type" value="Genomic_DNA"/>
</dbReference>
<dbReference type="GO" id="GO:0008483">
    <property type="term" value="F:transaminase activity"/>
    <property type="evidence" value="ECO:0007669"/>
    <property type="project" value="UniProtKB-KW"/>
</dbReference>
<dbReference type="Gene3D" id="3.40.640.10">
    <property type="entry name" value="Type I PLP-dependent aspartate aminotransferase-like (Major domain)"/>
    <property type="match status" value="1"/>
</dbReference>
<dbReference type="PANTHER" id="PTHR43807:SF20">
    <property type="entry name" value="FI04487P"/>
    <property type="match status" value="1"/>
</dbReference>
<evidence type="ECO:0000313" key="6">
    <source>
        <dbReference type="EMBL" id="GAA2122255.1"/>
    </source>
</evidence>
<evidence type="ECO:0000256" key="2">
    <source>
        <dbReference type="ARBA" id="ARBA00022576"/>
    </source>
</evidence>
<evidence type="ECO:0000256" key="4">
    <source>
        <dbReference type="ARBA" id="ARBA00022898"/>
    </source>
</evidence>
<feature type="domain" description="Aminotransferase class I/classII large" evidence="5">
    <location>
        <begin position="51"/>
        <end position="421"/>
    </location>
</feature>